<dbReference type="InterPro" id="IPR027417">
    <property type="entry name" value="P-loop_NTPase"/>
</dbReference>
<evidence type="ECO:0000256" key="4">
    <source>
        <dbReference type="PROSITE-ProRule" id="PRU00289"/>
    </source>
</evidence>
<feature type="binding site" evidence="4">
    <location>
        <begin position="322"/>
        <end position="329"/>
    </location>
    <ligand>
        <name>ATP</name>
        <dbReference type="ChEBI" id="CHEBI:30616"/>
    </ligand>
</feature>
<sequence length="1106" mass="120182">MSAWTTTSPATSVLYQARTLLTPGALELACHAAVPAVLDAGFLHLLRVNFFIDPPVVLGYDVEAELLHSPLFQEAGDGLYEVDPPLRRRLLAGLDAAYGFERLRKVALLLEQYTNHEEPWQPRELEYAQRLTALSIVEPGRAADWLAGAQGSVRGQEALGQEWFVAMRERLTDQATPPANLAEETARLLARISVESVHALGQLALLPGADLAEITNALAGLVSHSDPAVSSLATEVQRTLRDVFGPGIPPDARRPDAGTTLLDLLGLSGGSSAELRQVMSRPRPAQENLRVPIGETTDGSPVLLDLKESALGGMGPHGLLIGATGSGKSELLRTLVTALAITHSSEALNFVMIDFRSGATFHQLDTLPHTAAVITNLYLDPSLLGRLSDALVGELVRRQELLRSSGNLASRREYVMARGEDGSLPSLLIVVDEFSELLAARPDLIDTFLQIGRVGRSLGVHLLLAGQRFDDGRLRGLTTHLSYRICLRTASAVDSRAMIGTTDAYELRLAPGQGYVREDGGPLVQFQAAYVSGAGQSSGSGFGNASLLEVVVESLRGSGPTARQVWLPPLRGSVTLDVLAGDVIIDEKRGLTYARSEWRDAVRVPLAAIDRPLDRRRDVLRLDLGGSNGHVGIVGASRSGKGTALRTFVCSLALARTPDEVHVYCLDLGGHDVLAPLRRLPHVGGVAESRDANAVRETVAQMINLVDRRERLLTKLGLTSIDAYRAQPHHQNLPDVFLVVADWAALRYEHPDLEPVIINNVVRRGLTYGVHVVATAKRWEDFRADFGDLLGTRVELRLDDPADSVIDPRAAAELPHSPGHGITRNPADGTRSLHLVIARPELEGRNERELIQAIADNWHGARPPNWPPLPPIVPYMQMIFRPEDGLRLPIGIAEADLRQVDIDLGLDPNFLVFGDHGCGKTTFLRALARTIRRRFNQGEAEIALIDYQSGLRGITGTTHASTTRDAESLIALYTEALRARMPGPEVTAGRRRDRSWWEGPELFVLVDDYELLTDSPDNPLLPLIPHVLLARDIGLHIILTARTRAADDPVLERLRRTETHGLVMSGSPETGALIGAARPTPMAPGQGRLVTHQSITSIQLYHLPPS</sequence>
<evidence type="ECO:0000313" key="7">
    <source>
        <dbReference type="Proteomes" id="UP000632138"/>
    </source>
</evidence>
<dbReference type="PANTHER" id="PTHR22683">
    <property type="entry name" value="SPORULATION PROTEIN RELATED"/>
    <property type="match status" value="1"/>
</dbReference>
<dbReference type="InterPro" id="IPR003593">
    <property type="entry name" value="AAA+_ATPase"/>
</dbReference>
<evidence type="ECO:0000313" key="6">
    <source>
        <dbReference type="EMBL" id="MBM2614239.1"/>
    </source>
</evidence>
<keyword evidence="7" id="KW-1185">Reference proteome</keyword>
<dbReference type="Pfam" id="PF01580">
    <property type="entry name" value="FtsK_SpoIIIE"/>
    <property type="match status" value="2"/>
</dbReference>
<evidence type="ECO:0000256" key="2">
    <source>
        <dbReference type="ARBA" id="ARBA00022741"/>
    </source>
</evidence>
<gene>
    <name evidence="6" type="primary">eccCb</name>
    <name evidence="6" type="ORF">JIG36_01545</name>
</gene>
<dbReference type="NCBIfam" id="TIGR03925">
    <property type="entry name" value="T7SS_EccC_b"/>
    <property type="match status" value="1"/>
</dbReference>
<dbReference type="RefSeq" id="WP_203374147.1">
    <property type="nucleotide sequence ID" value="NZ_JAENHP010000001.1"/>
</dbReference>
<dbReference type="Proteomes" id="UP000632138">
    <property type="component" value="Unassembled WGS sequence"/>
</dbReference>
<feature type="domain" description="FtsK" evidence="5">
    <location>
        <begin position="897"/>
        <end position="1073"/>
    </location>
</feature>
<name>A0ABS2A4M3_9ACTN</name>
<dbReference type="InterPro" id="IPR050206">
    <property type="entry name" value="FtsK/SpoIIIE/SftA"/>
</dbReference>
<dbReference type="EMBL" id="JAENHP010000001">
    <property type="protein sequence ID" value="MBM2614239.1"/>
    <property type="molecule type" value="Genomic_DNA"/>
</dbReference>
<accession>A0ABS2A4M3</accession>
<feature type="domain" description="FtsK" evidence="5">
    <location>
        <begin position="299"/>
        <end position="496"/>
    </location>
</feature>
<proteinExistence type="predicted"/>
<dbReference type="SUPFAM" id="SSF52540">
    <property type="entry name" value="P-loop containing nucleoside triphosphate hydrolases"/>
    <property type="match status" value="3"/>
</dbReference>
<dbReference type="PANTHER" id="PTHR22683:SF1">
    <property type="entry name" value="TYPE VII SECRETION SYSTEM PROTEIN ESSC"/>
    <property type="match status" value="1"/>
</dbReference>
<keyword evidence="3 4" id="KW-0067">ATP-binding</keyword>
<reference evidence="6 7" key="1">
    <citation type="submission" date="2021-01" db="EMBL/GenBank/DDBJ databases">
        <title>Actinoplanes sp. nov. LDG1-06 isolated from lichen.</title>
        <authorList>
            <person name="Saeng-In P."/>
            <person name="Phongsopitanun W."/>
            <person name="Kanchanasin P."/>
            <person name="Yuki M."/>
            <person name="Kudo T."/>
            <person name="Ohkuma M."/>
            <person name="Tanasupawat S."/>
        </authorList>
    </citation>
    <scope>NUCLEOTIDE SEQUENCE [LARGE SCALE GENOMIC DNA]</scope>
    <source>
        <strain evidence="6 7">LDG1-06</strain>
    </source>
</reference>
<feature type="binding site" evidence="4">
    <location>
        <begin position="914"/>
        <end position="921"/>
    </location>
    <ligand>
        <name>ATP</name>
        <dbReference type="ChEBI" id="CHEBI:30616"/>
    </ligand>
</feature>
<organism evidence="6 7">
    <name type="scientific">Paractinoplanes ovalisporus</name>
    <dbReference type="NCBI Taxonomy" id="2810368"/>
    <lineage>
        <taxon>Bacteria</taxon>
        <taxon>Bacillati</taxon>
        <taxon>Actinomycetota</taxon>
        <taxon>Actinomycetes</taxon>
        <taxon>Micromonosporales</taxon>
        <taxon>Micromonosporaceae</taxon>
        <taxon>Paractinoplanes</taxon>
    </lineage>
</organism>
<evidence type="ECO:0000256" key="3">
    <source>
        <dbReference type="ARBA" id="ARBA00022840"/>
    </source>
</evidence>
<protein>
    <submittedName>
        <fullName evidence="6">Type VII secretion protein EccCb</fullName>
    </submittedName>
</protein>
<dbReference type="SMART" id="SM00382">
    <property type="entry name" value="AAA"/>
    <property type="match status" value="3"/>
</dbReference>
<comment type="caution">
    <text evidence="6">The sequence shown here is derived from an EMBL/GenBank/DDBJ whole genome shotgun (WGS) entry which is preliminary data.</text>
</comment>
<dbReference type="InterPro" id="IPR002543">
    <property type="entry name" value="FtsK_dom"/>
</dbReference>
<keyword evidence="2 4" id="KW-0547">Nucleotide-binding</keyword>
<dbReference type="InterPro" id="IPR023837">
    <property type="entry name" value="EccCb-like_Actinobacteria"/>
</dbReference>
<feature type="binding site" evidence="4">
    <location>
        <begin position="635"/>
        <end position="642"/>
    </location>
    <ligand>
        <name>ATP</name>
        <dbReference type="ChEBI" id="CHEBI:30616"/>
    </ligand>
</feature>
<feature type="domain" description="FtsK" evidence="5">
    <location>
        <begin position="617"/>
        <end position="805"/>
    </location>
</feature>
<dbReference type="Gene3D" id="3.40.50.300">
    <property type="entry name" value="P-loop containing nucleotide triphosphate hydrolases"/>
    <property type="match status" value="3"/>
</dbReference>
<keyword evidence="1" id="KW-0677">Repeat</keyword>
<evidence type="ECO:0000256" key="1">
    <source>
        <dbReference type="ARBA" id="ARBA00022737"/>
    </source>
</evidence>
<evidence type="ECO:0000259" key="5">
    <source>
        <dbReference type="PROSITE" id="PS50901"/>
    </source>
</evidence>
<dbReference type="PROSITE" id="PS50901">
    <property type="entry name" value="FTSK"/>
    <property type="match status" value="3"/>
</dbReference>